<keyword evidence="2" id="KW-1003">Cell membrane</keyword>
<dbReference type="InterPro" id="IPR018461">
    <property type="entry name" value="Na/H_Antiport_NhaC-like_C"/>
</dbReference>
<feature type="transmembrane region" description="Helical" evidence="6">
    <location>
        <begin position="41"/>
        <end position="64"/>
    </location>
</feature>
<evidence type="ECO:0000256" key="5">
    <source>
        <dbReference type="ARBA" id="ARBA00023136"/>
    </source>
</evidence>
<feature type="transmembrane region" description="Helical" evidence="6">
    <location>
        <begin position="450"/>
        <end position="470"/>
    </location>
</feature>
<feature type="transmembrane region" description="Helical" evidence="6">
    <location>
        <begin position="207"/>
        <end position="227"/>
    </location>
</feature>
<evidence type="ECO:0000256" key="4">
    <source>
        <dbReference type="ARBA" id="ARBA00022989"/>
    </source>
</evidence>
<feature type="domain" description="Na+/H+ antiporter NhaC-like C-terminal" evidence="7">
    <location>
        <begin position="172"/>
        <end position="469"/>
    </location>
</feature>
<evidence type="ECO:0000256" key="6">
    <source>
        <dbReference type="SAM" id="Phobius"/>
    </source>
</evidence>
<feature type="transmembrane region" description="Helical" evidence="6">
    <location>
        <begin position="405"/>
        <end position="424"/>
    </location>
</feature>
<evidence type="ECO:0000256" key="3">
    <source>
        <dbReference type="ARBA" id="ARBA00022692"/>
    </source>
</evidence>
<feature type="transmembrane region" description="Helical" evidence="6">
    <location>
        <begin position="116"/>
        <end position="135"/>
    </location>
</feature>
<feature type="transmembrane region" description="Helical" evidence="6">
    <location>
        <begin position="327"/>
        <end position="354"/>
    </location>
</feature>
<evidence type="ECO:0000256" key="1">
    <source>
        <dbReference type="ARBA" id="ARBA00004651"/>
    </source>
</evidence>
<proteinExistence type="predicted"/>
<keyword evidence="3 6" id="KW-0812">Transmembrane</keyword>
<evidence type="ECO:0000256" key="2">
    <source>
        <dbReference type="ARBA" id="ARBA00022475"/>
    </source>
</evidence>
<dbReference type="RefSeq" id="WP_134530871.1">
    <property type="nucleotide sequence ID" value="NZ_CAADJA010000002.1"/>
</dbReference>
<name>A0A484Z9T5_9GAMM</name>
<dbReference type="Proteomes" id="UP000373449">
    <property type="component" value="Unassembled WGS sequence"/>
</dbReference>
<feature type="transmembrane region" description="Helical" evidence="6">
    <location>
        <begin position="267"/>
        <end position="284"/>
    </location>
</feature>
<feature type="transmembrane region" description="Helical" evidence="6">
    <location>
        <begin position="15"/>
        <end position="34"/>
    </location>
</feature>
<keyword evidence="4 6" id="KW-1133">Transmembrane helix</keyword>
<protein>
    <submittedName>
        <fullName evidence="8">Malate-2H(+)/Na(+)-lactate antiporter</fullName>
    </submittedName>
</protein>
<feature type="transmembrane region" description="Helical" evidence="6">
    <location>
        <begin position="76"/>
        <end position="95"/>
    </location>
</feature>
<dbReference type="PANTHER" id="PTHR43478:SF1">
    <property type="entry name" value="NA+_H+ ANTIPORTER NHAC-LIKE C-TERMINAL DOMAIN-CONTAINING PROTEIN"/>
    <property type="match status" value="1"/>
</dbReference>
<dbReference type="EMBL" id="CAADJA010000002">
    <property type="protein sequence ID" value="VFS45187.1"/>
    <property type="molecule type" value="Genomic_DNA"/>
</dbReference>
<dbReference type="GO" id="GO:0005886">
    <property type="term" value="C:plasma membrane"/>
    <property type="evidence" value="ECO:0007669"/>
    <property type="project" value="UniProtKB-SubCell"/>
</dbReference>
<feature type="transmembrane region" description="Helical" evidence="6">
    <location>
        <begin position="366"/>
        <end position="393"/>
    </location>
</feature>
<feature type="transmembrane region" description="Helical" evidence="6">
    <location>
        <begin position="290"/>
        <end position="306"/>
    </location>
</feature>
<dbReference type="PANTHER" id="PTHR43478">
    <property type="entry name" value="NA+/H+ ANTIPORTER-RELATED"/>
    <property type="match status" value="1"/>
</dbReference>
<dbReference type="Pfam" id="PF03553">
    <property type="entry name" value="Na_H_antiporter"/>
    <property type="match status" value="1"/>
</dbReference>
<evidence type="ECO:0000313" key="9">
    <source>
        <dbReference type="Proteomes" id="UP000373449"/>
    </source>
</evidence>
<dbReference type="AlphaFoldDB" id="A0A484Z9T5"/>
<evidence type="ECO:0000259" key="7">
    <source>
        <dbReference type="Pfam" id="PF03553"/>
    </source>
</evidence>
<accession>A0A484Z9T5</accession>
<gene>
    <name evidence="8" type="primary">mleN_1</name>
    <name evidence="8" type="ORF">NCTC12282_00059</name>
</gene>
<sequence length="471" mass="52233">MFTLVWLYMPSEGPVTGPILFVPVIFMLVFIFLTKRMIEGFIWALLLIGFMITHSLTDMFTHFIDGTYKIMSSEDYQWIIFVSTCAGSLIALIKLSGSIQAFSQLVLKFSKSKRSSLISIWLLNLLTFFDEYLHFMVMGPSTLPVAKERKISKELLTYIMKSTGVAVGTLLPMSIWTFFIAKQFESFGIADMGDGISLLMQLIPLNFFTWISVLISFLVVLGIIPIFGPMKKAEELAEQGIYSQGGGDDTGDIEQEISEKAKNKKSTLTNFFVPLILLFGLIFYFDFDSAKGAIIALMLTSIFYVAKDLLTPLDCQDAVINGGIKDMVYMFVIILLALMFSASLETLGFVSYIIDLVDKSNVNPAIFPLLIFLIFSFTEFAVSLNWGLFVLVFPMVEPMANSVGASPVLCLAAVLSAVMFGTNASPISESTIMPCSFTNTNPMDHTMANLPYQLIAFVISAMAFLIAGFVM</sequence>
<reference evidence="8 9" key="1">
    <citation type="submission" date="2019-03" db="EMBL/GenBank/DDBJ databases">
        <authorList>
            <consortium name="Pathogen Informatics"/>
        </authorList>
    </citation>
    <scope>NUCLEOTIDE SEQUENCE [LARGE SCALE GENOMIC DNA]</scope>
    <source>
        <strain evidence="8 9">NCTC12282</strain>
    </source>
</reference>
<comment type="subcellular location">
    <subcellularLocation>
        <location evidence="1">Cell membrane</location>
        <topology evidence="1">Multi-pass membrane protein</topology>
    </subcellularLocation>
</comment>
<evidence type="ECO:0000313" key="8">
    <source>
        <dbReference type="EMBL" id="VFS45187.1"/>
    </source>
</evidence>
<keyword evidence="5 6" id="KW-0472">Membrane</keyword>
<organism evidence="8 9">
    <name type="scientific">Budvicia aquatica</name>
    <dbReference type="NCBI Taxonomy" id="82979"/>
    <lineage>
        <taxon>Bacteria</taxon>
        <taxon>Pseudomonadati</taxon>
        <taxon>Pseudomonadota</taxon>
        <taxon>Gammaproteobacteria</taxon>
        <taxon>Enterobacterales</taxon>
        <taxon>Budviciaceae</taxon>
        <taxon>Budvicia</taxon>
    </lineage>
</organism>